<sequence length="124" mass="13805">MSSLRRFRCPLRPSSPHHVKWSWRLIAIQMNPDLKSIAPRHIDIYLQSKAARSTRLLFLLAPSLPILAERGNESNAPRKSCVRTPASPALGFVIGHLTSTGRHHCYAGLLRLFAATGNLKGRAM</sequence>
<accession>A0A813CII7</accession>
<keyword evidence="2" id="KW-1185">Reference proteome</keyword>
<dbReference type="EMBL" id="CAJNJA010101390">
    <property type="protein sequence ID" value="CAE7944263.1"/>
    <property type="molecule type" value="Genomic_DNA"/>
</dbReference>
<reference evidence="1" key="1">
    <citation type="submission" date="2021-02" db="EMBL/GenBank/DDBJ databases">
        <authorList>
            <person name="Dougan E. K."/>
            <person name="Rhodes N."/>
            <person name="Thang M."/>
            <person name="Chan C."/>
        </authorList>
    </citation>
    <scope>NUCLEOTIDE SEQUENCE</scope>
</reference>
<dbReference type="Proteomes" id="UP000601435">
    <property type="component" value="Unassembled WGS sequence"/>
</dbReference>
<evidence type="ECO:0000313" key="1">
    <source>
        <dbReference type="EMBL" id="CAE7944263.1"/>
    </source>
</evidence>
<dbReference type="AlphaFoldDB" id="A0A813CII7"/>
<proteinExistence type="predicted"/>
<name>A0A813CII7_9DINO</name>
<evidence type="ECO:0000313" key="2">
    <source>
        <dbReference type="Proteomes" id="UP000601435"/>
    </source>
</evidence>
<comment type="caution">
    <text evidence="1">The sequence shown here is derived from an EMBL/GenBank/DDBJ whole genome shotgun (WGS) entry which is preliminary data.</text>
</comment>
<gene>
    <name evidence="1" type="ORF">SNEC2469_LOCUS35295</name>
</gene>
<organism evidence="1 2">
    <name type="scientific">Symbiodinium necroappetens</name>
    <dbReference type="NCBI Taxonomy" id="1628268"/>
    <lineage>
        <taxon>Eukaryota</taxon>
        <taxon>Sar</taxon>
        <taxon>Alveolata</taxon>
        <taxon>Dinophyceae</taxon>
        <taxon>Suessiales</taxon>
        <taxon>Symbiodiniaceae</taxon>
        <taxon>Symbiodinium</taxon>
    </lineage>
</organism>
<protein>
    <submittedName>
        <fullName evidence="1">Uncharacterized protein</fullName>
    </submittedName>
</protein>